<dbReference type="SUPFAM" id="SSF53098">
    <property type="entry name" value="Ribonuclease H-like"/>
    <property type="match status" value="1"/>
</dbReference>
<dbReference type="Gene3D" id="3.30.420.10">
    <property type="entry name" value="Ribonuclease H-like superfamily/Ribonuclease H"/>
    <property type="match status" value="1"/>
</dbReference>
<dbReference type="PROSITE" id="PS50994">
    <property type="entry name" value="INTEGRASE"/>
    <property type="match status" value="1"/>
</dbReference>
<evidence type="ECO:0000313" key="2">
    <source>
        <dbReference type="Proteomes" id="UP000035680"/>
    </source>
</evidence>
<dbReference type="GO" id="GO:0003676">
    <property type="term" value="F:nucleic acid binding"/>
    <property type="evidence" value="ECO:0007669"/>
    <property type="project" value="InterPro"/>
</dbReference>
<dbReference type="WBParaSite" id="SVE_0839400.1">
    <property type="protein sequence ID" value="SVE_0839400.1"/>
    <property type="gene ID" value="SVE_0839400"/>
</dbReference>
<sequence length="105" mass="12074">MWLLVVCAMSKFPHVFRMIKTESRDVIKCLKELFALHGNPVQLVSDNGRNFVSKEMSQYLASQKIVHVRTPAFHPMSNGECERFVKTFKKSMSKLVENNSIEEAV</sequence>
<dbReference type="AlphaFoldDB" id="A0A0K0FHM9"/>
<name>A0A0K0FHM9_STRVS</name>
<keyword evidence="2" id="KW-1185">Reference proteome</keyword>
<dbReference type="STRING" id="75913.A0A0K0FHM9"/>
<evidence type="ECO:0000313" key="3">
    <source>
        <dbReference type="WBParaSite" id="SVE_0839400.1"/>
    </source>
</evidence>
<dbReference type="InterPro" id="IPR050951">
    <property type="entry name" value="Retrovirus_Pol_polyprotein"/>
</dbReference>
<dbReference type="InterPro" id="IPR036397">
    <property type="entry name" value="RNaseH_sf"/>
</dbReference>
<dbReference type="Proteomes" id="UP000035680">
    <property type="component" value="Unassembled WGS sequence"/>
</dbReference>
<protein>
    <submittedName>
        <fullName evidence="3">Integrase catalytic domain-containing protein</fullName>
    </submittedName>
</protein>
<dbReference type="PANTHER" id="PTHR37984">
    <property type="entry name" value="PROTEIN CBG26694"/>
    <property type="match status" value="1"/>
</dbReference>
<dbReference type="InterPro" id="IPR001584">
    <property type="entry name" value="Integrase_cat-core"/>
</dbReference>
<feature type="domain" description="Integrase catalytic" evidence="1">
    <location>
        <begin position="1"/>
        <end position="105"/>
    </location>
</feature>
<dbReference type="GO" id="GO:0015074">
    <property type="term" value="P:DNA integration"/>
    <property type="evidence" value="ECO:0007669"/>
    <property type="project" value="InterPro"/>
</dbReference>
<organism evidence="2 3">
    <name type="scientific">Strongyloides venezuelensis</name>
    <name type="common">Threadworm</name>
    <dbReference type="NCBI Taxonomy" id="75913"/>
    <lineage>
        <taxon>Eukaryota</taxon>
        <taxon>Metazoa</taxon>
        <taxon>Ecdysozoa</taxon>
        <taxon>Nematoda</taxon>
        <taxon>Chromadorea</taxon>
        <taxon>Rhabditida</taxon>
        <taxon>Tylenchina</taxon>
        <taxon>Panagrolaimomorpha</taxon>
        <taxon>Strongyloidoidea</taxon>
        <taxon>Strongyloididae</taxon>
        <taxon>Strongyloides</taxon>
    </lineage>
</organism>
<accession>A0A0K0FHM9</accession>
<dbReference type="InterPro" id="IPR012337">
    <property type="entry name" value="RNaseH-like_sf"/>
</dbReference>
<reference evidence="2" key="1">
    <citation type="submission" date="2014-07" db="EMBL/GenBank/DDBJ databases">
        <authorList>
            <person name="Martin A.A"/>
            <person name="De Silva N."/>
        </authorList>
    </citation>
    <scope>NUCLEOTIDE SEQUENCE</scope>
</reference>
<proteinExistence type="predicted"/>
<dbReference type="PANTHER" id="PTHR37984:SF5">
    <property type="entry name" value="PROTEIN NYNRIN-LIKE"/>
    <property type="match status" value="1"/>
</dbReference>
<reference evidence="3" key="2">
    <citation type="submission" date="2015-08" db="UniProtKB">
        <authorList>
            <consortium name="WormBaseParasite"/>
        </authorList>
    </citation>
    <scope>IDENTIFICATION</scope>
</reference>
<evidence type="ECO:0000259" key="1">
    <source>
        <dbReference type="PROSITE" id="PS50994"/>
    </source>
</evidence>
<dbReference type="Pfam" id="PF00665">
    <property type="entry name" value="rve"/>
    <property type="match status" value="1"/>
</dbReference>